<dbReference type="SUPFAM" id="SSF48452">
    <property type="entry name" value="TPR-like"/>
    <property type="match status" value="1"/>
</dbReference>
<dbReference type="EMBL" id="CP048877">
    <property type="protein sequence ID" value="QIJ71539.1"/>
    <property type="molecule type" value="Genomic_DNA"/>
</dbReference>
<accession>A0A6G7PV35</accession>
<sequence>MAVLLSLTLCFLAISWSYSAPKAQPLAERVLIVANKASSDGLEVARYYQKRRQIPAQQLLIIQAPLKEEIDRQSFQEQIKAPIEKYLEERALWDKILFIVLTPGIPLKIKGSGGKNGQRASVDSELCLLYRDMLYGRHRLSGWLPNPYFGGQDKGPFGHRNQEIYLVTRLAGYSKKAALALIDRALRAQAWQRPKFLLNAKTPGNRPGDNWLWATAKALERRRARVIFEWRRFITEAYHLMGYSSWGSNDPRYPRDRGLKLGFLPGALATTFVSTNARTFSPPPPGWKIGRFRQRKTYFAGSPQSLIGDLIEAGVTGVAGNVYEPYLSACARPHLLFPAYLDGRTLAESFYGSLRYLSWQEVVIGDPLTSPYGTPPPRDERERYLRGDYFKARRALYKKMLSQKDSARRRLYLAEIALRQGWRKRAIRHLQKALEFEPRGPYRLMLARLYLEEGNKRAAQKVISGPIPETPPLLRSKANLLLALGDKESAYLLARRVVAETPDSGLSWLLLGRAARAKGLYSEATRALEKASARLGFSPLALTELALALKEEGQKKRARRILEKLLAYPQAVELYPLIFRELEELKKTAGPRR</sequence>
<dbReference type="InterPro" id="IPR019734">
    <property type="entry name" value="TPR_rpt"/>
</dbReference>
<keyword evidence="4" id="KW-1185">Reference proteome</keyword>
<keyword evidence="2" id="KW-0802">TPR repeat</keyword>
<dbReference type="InterPro" id="IPR022265">
    <property type="entry name" value="CHP03790"/>
</dbReference>
<dbReference type="Gene3D" id="1.25.40.10">
    <property type="entry name" value="Tetratricopeptide repeat domain"/>
    <property type="match status" value="2"/>
</dbReference>
<evidence type="ECO:0000256" key="2">
    <source>
        <dbReference type="ARBA" id="ARBA00022803"/>
    </source>
</evidence>
<dbReference type="KEGG" id="tav:G4V39_04260"/>
<name>A0A6G7PV35_9BACT</name>
<organism evidence="3 4">
    <name type="scientific">Thermosulfuriphilus ammonigenes</name>
    <dbReference type="NCBI Taxonomy" id="1936021"/>
    <lineage>
        <taxon>Bacteria</taxon>
        <taxon>Pseudomonadati</taxon>
        <taxon>Thermodesulfobacteriota</taxon>
        <taxon>Thermodesulfobacteria</taxon>
        <taxon>Thermodesulfobacteriales</taxon>
        <taxon>Thermodesulfobacteriaceae</taxon>
        <taxon>Thermosulfuriphilus</taxon>
    </lineage>
</organism>
<dbReference type="Proteomes" id="UP000502179">
    <property type="component" value="Chromosome"/>
</dbReference>
<dbReference type="InterPro" id="IPR051012">
    <property type="entry name" value="CellSynth/LPSAsmb/PSIAsmb"/>
</dbReference>
<dbReference type="AlphaFoldDB" id="A0A6G7PV35"/>
<evidence type="ECO:0000313" key="3">
    <source>
        <dbReference type="EMBL" id="QIJ71539.1"/>
    </source>
</evidence>
<dbReference type="NCBIfam" id="TIGR03790">
    <property type="entry name" value="TIGR03790 family protein"/>
    <property type="match status" value="1"/>
</dbReference>
<dbReference type="InterPro" id="IPR011990">
    <property type="entry name" value="TPR-like_helical_dom_sf"/>
</dbReference>
<gene>
    <name evidence="3" type="ORF">G4V39_04260</name>
</gene>
<reference evidence="3 4" key="1">
    <citation type="submission" date="2020-02" db="EMBL/GenBank/DDBJ databases">
        <title>Genome analysis of Thermosulfuriphilus ammonigenes ST65T, an anaerobic thermophilic chemolithoautotrophic bacterium isolated from a deep-sea hydrothermal vent.</title>
        <authorList>
            <person name="Slobodkina G."/>
            <person name="Allioux M."/>
            <person name="Merkel A."/>
            <person name="Alain K."/>
            <person name="Jebbar M."/>
            <person name="Slobodkin A."/>
        </authorList>
    </citation>
    <scope>NUCLEOTIDE SEQUENCE [LARGE SCALE GENOMIC DNA]</scope>
    <source>
        <strain evidence="3 4">ST65</strain>
    </source>
</reference>
<evidence type="ECO:0000256" key="1">
    <source>
        <dbReference type="ARBA" id="ARBA00022737"/>
    </source>
</evidence>
<keyword evidence="1" id="KW-0677">Repeat</keyword>
<dbReference type="SMART" id="SM00028">
    <property type="entry name" value="TPR"/>
    <property type="match status" value="4"/>
</dbReference>
<protein>
    <submittedName>
        <fullName evidence="3">TIGR03790 family protein</fullName>
    </submittedName>
</protein>
<dbReference type="PANTHER" id="PTHR45586">
    <property type="entry name" value="TPR REPEAT-CONTAINING PROTEIN PA4667"/>
    <property type="match status" value="1"/>
</dbReference>
<evidence type="ECO:0000313" key="4">
    <source>
        <dbReference type="Proteomes" id="UP000502179"/>
    </source>
</evidence>
<proteinExistence type="predicted"/>
<dbReference type="RefSeq" id="WP_166031758.1">
    <property type="nucleotide sequence ID" value="NZ_CP048877.1"/>
</dbReference>
<dbReference type="PANTHER" id="PTHR45586:SF1">
    <property type="entry name" value="LIPOPOLYSACCHARIDE ASSEMBLY PROTEIN B"/>
    <property type="match status" value="1"/>
</dbReference>